<dbReference type="InterPro" id="IPR020084">
    <property type="entry name" value="NUDIX_hydrolase_CS"/>
</dbReference>
<dbReference type="SUPFAM" id="SSF55811">
    <property type="entry name" value="Nudix"/>
    <property type="match status" value="1"/>
</dbReference>
<dbReference type="RefSeq" id="WP_154728784.1">
    <property type="nucleotide sequence ID" value="NZ_SZYE01000028.1"/>
</dbReference>
<dbReference type="PROSITE" id="PS00893">
    <property type="entry name" value="NUDIX_BOX"/>
    <property type="match status" value="1"/>
</dbReference>
<dbReference type="GO" id="GO:0006754">
    <property type="term" value="P:ATP biosynthetic process"/>
    <property type="evidence" value="ECO:0007669"/>
    <property type="project" value="TreeGrafter"/>
</dbReference>
<dbReference type="PANTHER" id="PTHR21340:SF7">
    <property type="entry name" value="NUDIX HYDROLASE DOMAIN-CONTAINING PROTEIN"/>
    <property type="match status" value="1"/>
</dbReference>
<dbReference type="Pfam" id="PF00293">
    <property type="entry name" value="NUDIX"/>
    <property type="match status" value="1"/>
</dbReference>
<dbReference type="Proteomes" id="UP000308121">
    <property type="component" value="Unassembled WGS sequence"/>
</dbReference>
<evidence type="ECO:0000313" key="3">
    <source>
        <dbReference type="EMBL" id="TKR24738.1"/>
    </source>
</evidence>
<dbReference type="InterPro" id="IPR000086">
    <property type="entry name" value="NUDIX_hydrolase_dom"/>
</dbReference>
<sequence>MAAAASARTSAGLLLHRPAAGAPGTDGPEVLLGHMGGPFWARKPHAWTVPKGEPLPGEDPHATALREFAEEVGVPAPDGTDVDLGEVRQRAGKVVRVWARAGDLDLDAPRGPVSEVTVDWPPRSGRTVTFPELDELRWVPVAEARDLVVVAQAELLDRLVAHLATG</sequence>
<name>A0A7Z8NRD8_9CELL</name>
<proteinExistence type="predicted"/>
<evidence type="ECO:0000313" key="4">
    <source>
        <dbReference type="Proteomes" id="UP000308121"/>
    </source>
</evidence>
<keyword evidence="1" id="KW-0378">Hydrolase</keyword>
<dbReference type="Gene3D" id="3.90.79.10">
    <property type="entry name" value="Nucleoside Triphosphate Pyrophosphohydrolase"/>
    <property type="match status" value="1"/>
</dbReference>
<dbReference type="InterPro" id="IPR051325">
    <property type="entry name" value="Nudix_hydrolase_domain"/>
</dbReference>
<organism evidence="3 4">
    <name type="scientific">Cellulomonas hominis</name>
    <dbReference type="NCBI Taxonomy" id="156981"/>
    <lineage>
        <taxon>Bacteria</taxon>
        <taxon>Bacillati</taxon>
        <taxon>Actinomycetota</taxon>
        <taxon>Actinomycetes</taxon>
        <taxon>Micrococcales</taxon>
        <taxon>Cellulomonadaceae</taxon>
        <taxon>Cellulomonas</taxon>
    </lineage>
</organism>
<protein>
    <submittedName>
        <fullName evidence="3">NUDIX domain-containing protein</fullName>
    </submittedName>
</protein>
<dbReference type="InterPro" id="IPR015797">
    <property type="entry name" value="NUDIX_hydrolase-like_dom_sf"/>
</dbReference>
<comment type="caution">
    <text evidence="3">The sequence shown here is derived from an EMBL/GenBank/DDBJ whole genome shotgun (WGS) entry which is preliminary data.</text>
</comment>
<reference evidence="3 4" key="1">
    <citation type="submission" date="2019-05" db="EMBL/GenBank/DDBJ databases">
        <title>Genome sequence of Cellulomonas hominis strain CS1.</title>
        <authorList>
            <person name="Belmont J."/>
            <person name="Maclea K.S."/>
        </authorList>
    </citation>
    <scope>NUCLEOTIDE SEQUENCE [LARGE SCALE GENOMIC DNA]</scope>
    <source>
        <strain evidence="3 4">CS1</strain>
    </source>
</reference>
<gene>
    <name evidence="3" type="ORF">FA014_05930</name>
</gene>
<evidence type="ECO:0000259" key="2">
    <source>
        <dbReference type="PROSITE" id="PS51462"/>
    </source>
</evidence>
<dbReference type="PROSITE" id="PS51462">
    <property type="entry name" value="NUDIX"/>
    <property type="match status" value="1"/>
</dbReference>
<feature type="domain" description="Nudix hydrolase" evidence="2">
    <location>
        <begin position="15"/>
        <end position="161"/>
    </location>
</feature>
<dbReference type="AlphaFoldDB" id="A0A7Z8NRD8"/>
<evidence type="ECO:0000256" key="1">
    <source>
        <dbReference type="ARBA" id="ARBA00022801"/>
    </source>
</evidence>
<accession>A0A7Z8NRD8</accession>
<dbReference type="OrthoDB" id="954553at2"/>
<dbReference type="GO" id="GO:0006167">
    <property type="term" value="P:AMP biosynthetic process"/>
    <property type="evidence" value="ECO:0007669"/>
    <property type="project" value="TreeGrafter"/>
</dbReference>
<dbReference type="GO" id="GO:0004081">
    <property type="term" value="F:bis(5'-nucleosyl)-tetraphosphatase (asymmetrical) activity"/>
    <property type="evidence" value="ECO:0007669"/>
    <property type="project" value="TreeGrafter"/>
</dbReference>
<dbReference type="EMBL" id="SZYE01000028">
    <property type="protein sequence ID" value="TKR24738.1"/>
    <property type="molecule type" value="Genomic_DNA"/>
</dbReference>
<dbReference type="PANTHER" id="PTHR21340">
    <property type="entry name" value="DIADENOSINE 5,5-P1,P4-TETRAPHOSPHATE PYROPHOSPHOHYDROLASE MUTT"/>
    <property type="match status" value="1"/>
</dbReference>